<proteinExistence type="predicted"/>
<gene>
    <name evidence="1" type="ORF">BIFGAL_03714</name>
</gene>
<dbReference type="AlphaFoldDB" id="D1NV33"/>
<organism evidence="1 2">
    <name type="scientific">Bifidobacterium gallicum DSM 20093 = LMG 11596</name>
    <dbReference type="NCBI Taxonomy" id="561180"/>
    <lineage>
        <taxon>Bacteria</taxon>
        <taxon>Bacillati</taxon>
        <taxon>Actinomycetota</taxon>
        <taxon>Actinomycetes</taxon>
        <taxon>Bifidobacteriales</taxon>
        <taxon>Bifidobacteriaceae</taxon>
        <taxon>Bifidobacterium</taxon>
    </lineage>
</organism>
<dbReference type="EMBL" id="ABXB03000003">
    <property type="protein sequence ID" value="EFA22684.1"/>
    <property type="molecule type" value="Genomic_DNA"/>
</dbReference>
<name>D1NV33_9BIFI</name>
<sequence>MPYHGAFAARSTPYEERGHITSCMMWPRCIQGLPSVAAVVIIRCALP</sequence>
<reference evidence="1 2" key="1">
    <citation type="submission" date="2009-11" db="EMBL/GenBank/DDBJ databases">
        <authorList>
            <person name="Weinstock G."/>
            <person name="Sodergren E."/>
            <person name="Clifton S."/>
            <person name="Fulton L."/>
            <person name="Fulton B."/>
            <person name="Courtney L."/>
            <person name="Fronick C."/>
            <person name="Harrison M."/>
            <person name="Strong C."/>
            <person name="Farmer C."/>
            <person name="Delahaunty K."/>
            <person name="Markovic C."/>
            <person name="Hall O."/>
            <person name="Minx P."/>
            <person name="Tomlinson C."/>
            <person name="Mitreva M."/>
            <person name="Nelson J."/>
            <person name="Hou S."/>
            <person name="Wollam A."/>
            <person name="Pepin K.H."/>
            <person name="Johnson M."/>
            <person name="Bhonagiri V."/>
            <person name="Nash W.E."/>
            <person name="Warren W."/>
            <person name="Chinwalla A."/>
            <person name="Mardis E.R."/>
            <person name="Wilson R.K."/>
        </authorList>
    </citation>
    <scope>NUCLEOTIDE SEQUENCE [LARGE SCALE GENOMIC DNA]</scope>
    <source>
        <strain evidence="1 2">DSM 20093</strain>
    </source>
</reference>
<evidence type="ECO:0000313" key="2">
    <source>
        <dbReference type="Proteomes" id="UP000003656"/>
    </source>
</evidence>
<protein>
    <submittedName>
        <fullName evidence="1">Uncharacterized protein</fullName>
    </submittedName>
</protein>
<comment type="caution">
    <text evidence="1">The sequence shown here is derived from an EMBL/GenBank/DDBJ whole genome shotgun (WGS) entry which is preliminary data.</text>
</comment>
<evidence type="ECO:0000313" key="1">
    <source>
        <dbReference type="EMBL" id="EFA22684.1"/>
    </source>
</evidence>
<dbReference type="Proteomes" id="UP000003656">
    <property type="component" value="Unassembled WGS sequence"/>
</dbReference>
<accession>D1NV33</accession>